<feature type="transmembrane region" description="Helical" evidence="8">
    <location>
        <begin position="280"/>
        <end position="300"/>
    </location>
</feature>
<name>A0AAI8VLQ5_9PEZI</name>
<evidence type="ECO:0000259" key="9">
    <source>
        <dbReference type="PROSITE" id="PS50850"/>
    </source>
</evidence>
<keyword evidence="4 8" id="KW-0812">Transmembrane</keyword>
<dbReference type="Proteomes" id="UP001295740">
    <property type="component" value="Unassembled WGS sequence"/>
</dbReference>
<evidence type="ECO:0000256" key="4">
    <source>
        <dbReference type="ARBA" id="ARBA00022692"/>
    </source>
</evidence>
<dbReference type="FunFam" id="1.20.1720.10:FF:000013">
    <property type="entry name" value="Related to multidrug resistance proteins"/>
    <property type="match status" value="1"/>
</dbReference>
<feature type="transmembrane region" description="Helical" evidence="8">
    <location>
        <begin position="377"/>
        <end position="399"/>
    </location>
</feature>
<evidence type="ECO:0000313" key="11">
    <source>
        <dbReference type="Proteomes" id="UP001295740"/>
    </source>
</evidence>
<dbReference type="FunFam" id="1.20.1250.20:FF:000436">
    <property type="entry name" value="MFS transporter, putative"/>
    <property type="match status" value="1"/>
</dbReference>
<feature type="transmembrane region" description="Helical" evidence="8">
    <location>
        <begin position="180"/>
        <end position="200"/>
    </location>
</feature>
<keyword evidence="6 8" id="KW-0472">Membrane</keyword>
<dbReference type="GO" id="GO:0046943">
    <property type="term" value="F:carboxylic acid transmembrane transporter activity"/>
    <property type="evidence" value="ECO:0007669"/>
    <property type="project" value="UniProtKB-ARBA"/>
</dbReference>
<keyword evidence="5 8" id="KW-1133">Transmembrane helix</keyword>
<evidence type="ECO:0000256" key="3">
    <source>
        <dbReference type="ARBA" id="ARBA00022448"/>
    </source>
</evidence>
<evidence type="ECO:0000256" key="2">
    <source>
        <dbReference type="ARBA" id="ARBA00008335"/>
    </source>
</evidence>
<evidence type="ECO:0000256" key="6">
    <source>
        <dbReference type="ARBA" id="ARBA00023136"/>
    </source>
</evidence>
<dbReference type="GO" id="GO:0012505">
    <property type="term" value="C:endomembrane system"/>
    <property type="evidence" value="ECO:0007669"/>
    <property type="project" value="UniProtKB-SubCell"/>
</dbReference>
<evidence type="ECO:0000256" key="8">
    <source>
        <dbReference type="SAM" id="Phobius"/>
    </source>
</evidence>
<organism evidence="10 11">
    <name type="scientific">Anthostomella pinea</name>
    <dbReference type="NCBI Taxonomy" id="933095"/>
    <lineage>
        <taxon>Eukaryota</taxon>
        <taxon>Fungi</taxon>
        <taxon>Dikarya</taxon>
        <taxon>Ascomycota</taxon>
        <taxon>Pezizomycotina</taxon>
        <taxon>Sordariomycetes</taxon>
        <taxon>Xylariomycetidae</taxon>
        <taxon>Xylariales</taxon>
        <taxon>Xylariaceae</taxon>
        <taxon>Anthostomella</taxon>
    </lineage>
</organism>
<feature type="transmembrane region" description="Helical" evidence="8">
    <location>
        <begin position="320"/>
        <end position="341"/>
    </location>
</feature>
<evidence type="ECO:0000256" key="7">
    <source>
        <dbReference type="SAM" id="MobiDB-lite"/>
    </source>
</evidence>
<evidence type="ECO:0000256" key="1">
    <source>
        <dbReference type="ARBA" id="ARBA00004127"/>
    </source>
</evidence>
<comment type="caution">
    <text evidence="10">The sequence shown here is derived from an EMBL/GenBank/DDBJ whole genome shotgun (WGS) entry which is preliminary data.</text>
</comment>
<feature type="transmembrane region" description="Helical" evidence="8">
    <location>
        <begin position="117"/>
        <end position="138"/>
    </location>
</feature>
<dbReference type="PROSITE" id="PS50850">
    <property type="entry name" value="MFS"/>
    <property type="match status" value="1"/>
</dbReference>
<accession>A0AAI8VLQ5</accession>
<reference evidence="10" key="1">
    <citation type="submission" date="2023-10" db="EMBL/GenBank/DDBJ databases">
        <authorList>
            <person name="Hackl T."/>
        </authorList>
    </citation>
    <scope>NUCLEOTIDE SEQUENCE</scope>
</reference>
<dbReference type="InterPro" id="IPR011701">
    <property type="entry name" value="MFS"/>
</dbReference>
<feature type="transmembrane region" description="Helical" evidence="8">
    <location>
        <begin position="353"/>
        <end position="371"/>
    </location>
</feature>
<feature type="region of interest" description="Disordered" evidence="7">
    <location>
        <begin position="514"/>
        <end position="541"/>
    </location>
</feature>
<feature type="transmembrane region" description="Helical" evidence="8">
    <location>
        <begin position="150"/>
        <end position="174"/>
    </location>
</feature>
<dbReference type="Gene3D" id="1.20.1250.20">
    <property type="entry name" value="MFS general substrate transporter like domains"/>
    <property type="match status" value="2"/>
</dbReference>
<gene>
    <name evidence="10" type="ORF">KHLLAP_LOCUS7375</name>
</gene>
<feature type="transmembrane region" description="Helical" evidence="8">
    <location>
        <begin position="60"/>
        <end position="80"/>
    </location>
</feature>
<feature type="transmembrane region" description="Helical" evidence="8">
    <location>
        <begin position="481"/>
        <end position="500"/>
    </location>
</feature>
<comment type="similarity">
    <text evidence="2">Belongs to the major facilitator superfamily.</text>
</comment>
<sequence length="563" mass="60298">MESRQRAAEKALHDQTDLLPLGKLLVVFASLSLTLLIQFIDQNGIGVALPTIAADLNAASTISWAGTSSLIANTTFQMLYGRLSDIFGRKRVYLGAIALLSLAALLCGLARNSAMFFVFRGVAGIGGGGITNLSMIIVSDVVTLEQRGKYQGILGACVGLGNVAGPFLAAAFIERYTWRAFFYLIAPLAAAVGCLSFVLLPSKPATVGWRESVRKIDYGGVLLSSVAVIFLLIPISGGGAYFPWTSPMVISMLVIGAVSLVLFVLMEWKIAKLPMMPVQIFNTPVVTVLLIQSFLFGAVYQSYLYYLPLYLQNARQFSVIQSAGVIASMVSVQAIFSILSGQYISRLKRWSEVIWAGFGSWTLGSGLMLLYKRDSHPGLIVGPLILVGIGVGFIFQPTLVALQSHSPKSRRAVIISNRNFFRCAGGACGLAISAAVLQASLRAHLPPDYRYLADDTYALPKGLQGPDAEGVLDAYMAASRAVFVLQVPLIGVCFLGCLFVKDRGLEPIEEKEKKANEALAEGSSRGEANEKSGVVVDGDDNTLRNINGDGIADSVPVLGSKHR</sequence>
<feature type="transmembrane region" description="Helical" evidence="8">
    <location>
        <begin position="420"/>
        <end position="441"/>
    </location>
</feature>
<feature type="transmembrane region" description="Helical" evidence="8">
    <location>
        <begin position="21"/>
        <end position="40"/>
    </location>
</feature>
<feature type="transmembrane region" description="Helical" evidence="8">
    <location>
        <begin position="248"/>
        <end position="268"/>
    </location>
</feature>
<comment type="subcellular location">
    <subcellularLocation>
        <location evidence="1">Endomembrane system</location>
        <topology evidence="1">Multi-pass membrane protein</topology>
    </subcellularLocation>
</comment>
<evidence type="ECO:0000256" key="5">
    <source>
        <dbReference type="ARBA" id="ARBA00022989"/>
    </source>
</evidence>
<keyword evidence="3" id="KW-0813">Transport</keyword>
<dbReference type="InterPro" id="IPR036259">
    <property type="entry name" value="MFS_trans_sf"/>
</dbReference>
<dbReference type="AlphaFoldDB" id="A0AAI8VLQ5"/>
<dbReference type="PANTHER" id="PTHR23501:SF78">
    <property type="entry name" value="MAJOR FACILITATOR SUPERFAMILY (MFS) PROFILE DOMAIN-CONTAINING PROTEIN-RELATED"/>
    <property type="match status" value="1"/>
</dbReference>
<dbReference type="SUPFAM" id="SSF103473">
    <property type="entry name" value="MFS general substrate transporter"/>
    <property type="match status" value="1"/>
</dbReference>
<dbReference type="PANTHER" id="PTHR23501">
    <property type="entry name" value="MAJOR FACILITATOR SUPERFAMILY"/>
    <property type="match status" value="1"/>
</dbReference>
<feature type="transmembrane region" description="Helical" evidence="8">
    <location>
        <begin position="221"/>
        <end position="242"/>
    </location>
</feature>
<dbReference type="Pfam" id="PF07690">
    <property type="entry name" value="MFS_1"/>
    <property type="match status" value="1"/>
</dbReference>
<keyword evidence="11" id="KW-1185">Reference proteome</keyword>
<feature type="domain" description="Major facilitator superfamily (MFS) profile" evidence="9">
    <location>
        <begin position="27"/>
        <end position="505"/>
    </location>
</feature>
<proteinExistence type="inferred from homology"/>
<dbReference type="EMBL" id="CAUWAG010000010">
    <property type="protein sequence ID" value="CAJ2506907.1"/>
    <property type="molecule type" value="Genomic_DNA"/>
</dbReference>
<protein>
    <submittedName>
        <fullName evidence="10">Uu.00g080930.m01.CDS01</fullName>
    </submittedName>
</protein>
<dbReference type="GO" id="GO:0005886">
    <property type="term" value="C:plasma membrane"/>
    <property type="evidence" value="ECO:0007669"/>
    <property type="project" value="TreeGrafter"/>
</dbReference>
<evidence type="ECO:0000313" key="10">
    <source>
        <dbReference type="EMBL" id="CAJ2506907.1"/>
    </source>
</evidence>
<feature type="transmembrane region" description="Helical" evidence="8">
    <location>
        <begin position="92"/>
        <end position="111"/>
    </location>
</feature>
<dbReference type="InterPro" id="IPR020846">
    <property type="entry name" value="MFS_dom"/>
</dbReference>